<sequence>MTTELKTKVDSFKTCTACGLRCTNQPVGRLLENGNGDLFWNPLRIDECPAYLALRSAAVTKDVARSMISDKGTQLTRARRVGVDADVVRDPI</sequence>
<dbReference type="EMBL" id="LBWP01000008">
    <property type="protein sequence ID" value="KKR11403.1"/>
    <property type="molecule type" value="Genomic_DNA"/>
</dbReference>
<evidence type="ECO:0000313" key="2">
    <source>
        <dbReference type="Proteomes" id="UP000034246"/>
    </source>
</evidence>
<reference evidence="1 2" key="1">
    <citation type="journal article" date="2015" name="Nature">
        <title>rRNA introns, odd ribosomes, and small enigmatic genomes across a large radiation of phyla.</title>
        <authorList>
            <person name="Brown C.T."/>
            <person name="Hug L.A."/>
            <person name="Thomas B.C."/>
            <person name="Sharon I."/>
            <person name="Castelle C.J."/>
            <person name="Singh A."/>
            <person name="Wilkins M.J."/>
            <person name="Williams K.H."/>
            <person name="Banfield J.F."/>
        </authorList>
    </citation>
    <scope>NUCLEOTIDE SEQUENCE [LARGE SCALE GENOMIC DNA]</scope>
</reference>
<comment type="caution">
    <text evidence="1">The sequence shown here is derived from an EMBL/GenBank/DDBJ whole genome shotgun (WGS) entry which is preliminary data.</text>
</comment>
<name>A0A0G0N7H2_9BACT</name>
<gene>
    <name evidence="1" type="ORF">UT39_C0008G0036</name>
</gene>
<dbReference type="Proteomes" id="UP000034246">
    <property type="component" value="Unassembled WGS sequence"/>
</dbReference>
<dbReference type="AlphaFoldDB" id="A0A0G0N7H2"/>
<organism evidence="1 2">
    <name type="scientific">Candidatus Woesebacteria bacterium GW2011_GWA1_39_21</name>
    <dbReference type="NCBI Taxonomy" id="1618550"/>
    <lineage>
        <taxon>Bacteria</taxon>
        <taxon>Candidatus Woeseibacteriota</taxon>
    </lineage>
</organism>
<accession>A0A0G0N7H2</accession>
<proteinExistence type="predicted"/>
<protein>
    <submittedName>
        <fullName evidence="1">Uncharacterized protein</fullName>
    </submittedName>
</protein>
<evidence type="ECO:0000313" key="1">
    <source>
        <dbReference type="EMBL" id="KKR11403.1"/>
    </source>
</evidence>
<dbReference type="STRING" id="1618550.UT39_C0008G0036"/>